<keyword evidence="1" id="KW-0732">Signal</keyword>
<reference evidence="2 3" key="1">
    <citation type="submission" date="2018-01" db="EMBL/GenBank/DDBJ databases">
        <title>Complete genome sequence of Bacteriovorax stolpii DSM12778.</title>
        <authorList>
            <person name="Tang B."/>
            <person name="Chang J."/>
        </authorList>
    </citation>
    <scope>NUCLEOTIDE SEQUENCE [LARGE SCALE GENOMIC DNA]</scope>
    <source>
        <strain evidence="2 3">DSM 12778</strain>
    </source>
</reference>
<evidence type="ECO:0008006" key="4">
    <source>
        <dbReference type="Google" id="ProtNLM"/>
    </source>
</evidence>
<dbReference type="Proteomes" id="UP000235584">
    <property type="component" value="Chromosome"/>
</dbReference>
<accession>A0A2K9NT66</accession>
<gene>
    <name evidence="2" type="ORF">C0V70_11305</name>
</gene>
<evidence type="ECO:0000256" key="1">
    <source>
        <dbReference type="SAM" id="SignalP"/>
    </source>
</evidence>
<evidence type="ECO:0000313" key="2">
    <source>
        <dbReference type="EMBL" id="AUN98677.1"/>
    </source>
</evidence>
<name>A0A2K9NT66_BACTC</name>
<feature type="signal peptide" evidence="1">
    <location>
        <begin position="1"/>
        <end position="24"/>
    </location>
</feature>
<keyword evidence="3" id="KW-1185">Reference proteome</keyword>
<evidence type="ECO:0000313" key="3">
    <source>
        <dbReference type="Proteomes" id="UP000235584"/>
    </source>
</evidence>
<organism evidence="2 3">
    <name type="scientific">Bacteriovorax stolpii</name>
    <name type="common">Bdellovibrio stolpii</name>
    <dbReference type="NCBI Taxonomy" id="960"/>
    <lineage>
        <taxon>Bacteria</taxon>
        <taxon>Pseudomonadati</taxon>
        <taxon>Bdellovibrionota</taxon>
        <taxon>Bacteriovoracia</taxon>
        <taxon>Bacteriovoracales</taxon>
        <taxon>Bacteriovoracaceae</taxon>
        <taxon>Bacteriovorax</taxon>
    </lineage>
</organism>
<protein>
    <recommendedName>
        <fullName evidence="4">Cytochrome c domain-containing protein</fullName>
    </recommendedName>
</protein>
<dbReference type="KEGG" id="bsto:C0V70_11305"/>
<dbReference type="AlphaFoldDB" id="A0A2K9NT66"/>
<dbReference type="EMBL" id="CP025704">
    <property type="protein sequence ID" value="AUN98677.1"/>
    <property type="molecule type" value="Genomic_DNA"/>
</dbReference>
<feature type="chain" id="PRO_5014998593" description="Cytochrome c domain-containing protein" evidence="1">
    <location>
        <begin position="25"/>
        <end position="394"/>
    </location>
</feature>
<proteinExistence type="predicted"/>
<sequence length="394" mass="45291">MNKKAMFMTRLFLLLFLISHVCLAADAKKTTGDQKTEARAIMDGVYDSFVKVIPYVYSDEKNGGLLLKDSQQKVELLKNLTDISDYFKSARHVEYFQRPGFRPSLETINHHMDDTIRSVKNDNFAFAQKRMKALTALCISCHSQLSESASQNAFGTAINKAKRETFDSDFAYANYLFLVRRFSDSEKYFDLAIEKALKENQEHELYSSLRKEISIHTKIAFNVKQGNQMIARFEKDSRLPPLAKSSLMSWKKSLNKWKSFNPKKVKSIDRFIKTYLAPLESEKGQTAGGEHDVTLLVASGVLSKYLNDHPKTPLAPEILYWLSIAERRLSNTYFFSLSDLYLKDCIKLYPKSRFAKKCYTEYAENIEFGYSGSSGTDIPVEEKQELERLKGYLK</sequence>